<reference evidence="4 5" key="1">
    <citation type="journal article" date="2016" name="Int. J. Syst. Evol. Microbiol.">
        <title>Labrenzia salina sp. nov., isolated from the rhizosphere of the halophyte Arthrocnemum macrostachyum.</title>
        <authorList>
            <person name="Camacho M."/>
            <person name="Redondo-Gomez S."/>
            <person name="Rodriguez-Llorente I."/>
            <person name="Rohde M."/>
            <person name="Sproer C."/>
            <person name="Schumann P."/>
            <person name="Klenk H.P."/>
            <person name="Montero-Calasanz M.D.C."/>
        </authorList>
    </citation>
    <scope>NUCLEOTIDE SEQUENCE [LARGE SCALE GENOMIC DNA]</scope>
    <source>
        <strain evidence="4 5">DSM 29163</strain>
    </source>
</reference>
<dbReference type="InterPro" id="IPR050706">
    <property type="entry name" value="Cyclic-di-GMP_PDE-like"/>
</dbReference>
<organism evidence="4 5">
    <name type="scientific">Roseibium salinum</name>
    <dbReference type="NCBI Taxonomy" id="1604349"/>
    <lineage>
        <taxon>Bacteria</taxon>
        <taxon>Pseudomonadati</taxon>
        <taxon>Pseudomonadota</taxon>
        <taxon>Alphaproteobacteria</taxon>
        <taxon>Hyphomicrobiales</taxon>
        <taxon>Stappiaceae</taxon>
        <taxon>Roseibium</taxon>
    </lineage>
</organism>
<proteinExistence type="predicted"/>
<dbReference type="PROSITE" id="PS50887">
    <property type="entry name" value="GGDEF"/>
    <property type="match status" value="1"/>
</dbReference>
<dbReference type="InterPro" id="IPR000160">
    <property type="entry name" value="GGDEF_dom"/>
</dbReference>
<sequence length="557" mass="61987">MLFENFRWFPHMADSIEAWRNAEVYLHELEKLAGSIGDPAGLTPSRRAHLLATLDRLDVQISPLAREFSDSLGEGSRVVQGLLLGANLLLAAVFIALTIWRLNSFLKHRRSIEGKLSWSANHDALTGLPNRRLFERSLRETLRSGDTQHAVIFLDLDQFKTINDTGGHAVGDHLLNGVAGELTAALPPTALLARLGGDEFGLVLPDCPHEEAQATAHRLRKIVETFDFSWEGLRYAVTASIGVVLLGDRIFSFTETLRAADVACYIAKEKGRNRVHVYTSEDAQQSHFANSLSWVQRLHRALEQDRFCLFAQAIAPAAAPSGRFSHFEILVRLKEDGALIAPGEFIPAAERFGLMPLIDRWVVRKALEIIRRRDPHGRDTYAINLSGLTLTDESFLDYVRRELTRSGVPPSALCFELTETSAIANFDEAIVFMDTLRELGCRFALDDFGVGMSSLSYLKRLPVDFVKIDGSFVRGILDDKSDMLTIDMINKIAHLTGKKTIAEFVETYEHLLALRSIAVDFVQGFAIDHPMPFDIDVAVQENANAEILPESALVGSR</sequence>
<dbReference type="InterPro" id="IPR029787">
    <property type="entry name" value="Nucleotide_cyclase"/>
</dbReference>
<keyword evidence="5" id="KW-1185">Reference proteome</keyword>
<dbReference type="EMBL" id="JAPEVI010000003">
    <property type="protein sequence ID" value="MCX2723485.1"/>
    <property type="molecule type" value="Genomic_DNA"/>
</dbReference>
<feature type="transmembrane region" description="Helical" evidence="1">
    <location>
        <begin position="78"/>
        <end position="100"/>
    </location>
</feature>
<dbReference type="InterPro" id="IPR035919">
    <property type="entry name" value="EAL_sf"/>
</dbReference>
<keyword evidence="1" id="KW-1133">Transmembrane helix</keyword>
<accession>A0ABT3R317</accession>
<evidence type="ECO:0000313" key="4">
    <source>
        <dbReference type="EMBL" id="MCX2723485.1"/>
    </source>
</evidence>
<dbReference type="PANTHER" id="PTHR33121:SF23">
    <property type="entry name" value="CYCLIC DI-GMP PHOSPHODIESTERASE PDEB"/>
    <property type="match status" value="1"/>
</dbReference>
<gene>
    <name evidence="4" type="ORF">ON753_14070</name>
</gene>
<protein>
    <submittedName>
        <fullName evidence="4">EAL domain-containing protein</fullName>
    </submittedName>
</protein>
<dbReference type="NCBIfam" id="TIGR00254">
    <property type="entry name" value="GGDEF"/>
    <property type="match status" value="1"/>
</dbReference>
<dbReference type="SMART" id="SM00267">
    <property type="entry name" value="GGDEF"/>
    <property type="match status" value="1"/>
</dbReference>
<dbReference type="InterPro" id="IPR001633">
    <property type="entry name" value="EAL_dom"/>
</dbReference>
<dbReference type="Gene3D" id="3.30.70.270">
    <property type="match status" value="1"/>
</dbReference>
<comment type="caution">
    <text evidence="4">The sequence shown here is derived from an EMBL/GenBank/DDBJ whole genome shotgun (WGS) entry which is preliminary data.</text>
</comment>
<dbReference type="RefSeq" id="WP_265963261.1">
    <property type="nucleotide sequence ID" value="NZ_JAPEVI010000003.1"/>
</dbReference>
<feature type="domain" description="EAL" evidence="2">
    <location>
        <begin position="291"/>
        <end position="544"/>
    </location>
</feature>
<dbReference type="CDD" id="cd01948">
    <property type="entry name" value="EAL"/>
    <property type="match status" value="1"/>
</dbReference>
<dbReference type="Pfam" id="PF00990">
    <property type="entry name" value="GGDEF"/>
    <property type="match status" value="1"/>
</dbReference>
<dbReference type="InterPro" id="IPR043128">
    <property type="entry name" value="Rev_trsase/Diguanyl_cyclase"/>
</dbReference>
<keyword evidence="1" id="KW-0472">Membrane</keyword>
<dbReference type="CDD" id="cd01949">
    <property type="entry name" value="GGDEF"/>
    <property type="match status" value="1"/>
</dbReference>
<evidence type="ECO:0000313" key="5">
    <source>
        <dbReference type="Proteomes" id="UP001300261"/>
    </source>
</evidence>
<evidence type="ECO:0000259" key="3">
    <source>
        <dbReference type="PROSITE" id="PS50887"/>
    </source>
</evidence>
<dbReference type="Gene3D" id="3.20.20.450">
    <property type="entry name" value="EAL domain"/>
    <property type="match status" value="1"/>
</dbReference>
<evidence type="ECO:0000256" key="1">
    <source>
        <dbReference type="SAM" id="Phobius"/>
    </source>
</evidence>
<dbReference type="SUPFAM" id="SSF141868">
    <property type="entry name" value="EAL domain-like"/>
    <property type="match status" value="1"/>
</dbReference>
<dbReference type="SUPFAM" id="SSF55073">
    <property type="entry name" value="Nucleotide cyclase"/>
    <property type="match status" value="1"/>
</dbReference>
<keyword evidence="1" id="KW-0812">Transmembrane</keyword>
<name>A0ABT3R317_9HYPH</name>
<dbReference type="Proteomes" id="UP001300261">
    <property type="component" value="Unassembled WGS sequence"/>
</dbReference>
<feature type="domain" description="GGDEF" evidence="3">
    <location>
        <begin position="147"/>
        <end position="280"/>
    </location>
</feature>
<evidence type="ECO:0000259" key="2">
    <source>
        <dbReference type="PROSITE" id="PS50883"/>
    </source>
</evidence>
<dbReference type="SMART" id="SM00052">
    <property type="entry name" value="EAL"/>
    <property type="match status" value="1"/>
</dbReference>
<dbReference type="PANTHER" id="PTHR33121">
    <property type="entry name" value="CYCLIC DI-GMP PHOSPHODIESTERASE PDEF"/>
    <property type="match status" value="1"/>
</dbReference>
<dbReference type="Pfam" id="PF00563">
    <property type="entry name" value="EAL"/>
    <property type="match status" value="1"/>
</dbReference>
<dbReference type="PROSITE" id="PS50883">
    <property type="entry name" value="EAL"/>
    <property type="match status" value="1"/>
</dbReference>